<feature type="compositionally biased region" description="Polar residues" evidence="1">
    <location>
        <begin position="939"/>
        <end position="949"/>
    </location>
</feature>
<evidence type="ECO:0000313" key="7">
    <source>
        <dbReference type="Proteomes" id="UP000183832"/>
    </source>
</evidence>
<feature type="region of interest" description="Disordered" evidence="1">
    <location>
        <begin position="256"/>
        <end position="275"/>
    </location>
</feature>
<dbReference type="InterPro" id="IPR000387">
    <property type="entry name" value="Tyr_Pase_dom"/>
</dbReference>
<dbReference type="InterPro" id="IPR003595">
    <property type="entry name" value="Tyr_Pase_cat"/>
</dbReference>
<feature type="domain" description="Tyrosine specific protein phosphatases" evidence="5">
    <location>
        <begin position="940"/>
        <end position="1014"/>
    </location>
</feature>
<reference evidence="6 7" key="1">
    <citation type="submission" date="2015-04" db="EMBL/GenBank/DDBJ databases">
        <authorList>
            <person name="Syromyatnikov M.Y."/>
            <person name="Popov V.N."/>
        </authorList>
    </citation>
    <scope>NUCLEOTIDE SEQUENCE [LARGE SCALE GENOMIC DNA]</scope>
</reference>
<evidence type="ECO:0000313" key="6">
    <source>
        <dbReference type="EMBL" id="CRL08050.1"/>
    </source>
</evidence>
<dbReference type="PANTHER" id="PTHR19134">
    <property type="entry name" value="RECEPTOR-TYPE TYROSINE-PROTEIN PHOSPHATASE"/>
    <property type="match status" value="1"/>
</dbReference>
<dbReference type="InterPro" id="IPR000242">
    <property type="entry name" value="PTP_cat"/>
</dbReference>
<dbReference type="OrthoDB" id="5794147at2759"/>
<feature type="domain" description="Tyrosine-protein phosphatase" evidence="4">
    <location>
        <begin position="1023"/>
        <end position="1088"/>
    </location>
</feature>
<feature type="region of interest" description="Disordered" evidence="1">
    <location>
        <begin position="402"/>
        <end position="426"/>
    </location>
</feature>
<dbReference type="PROSITE" id="PS50055">
    <property type="entry name" value="TYR_PHOSPHATASE_PTP"/>
    <property type="match status" value="2"/>
</dbReference>
<dbReference type="AlphaFoldDB" id="A0A1J1J7W7"/>
<keyword evidence="2" id="KW-0812">Transmembrane</keyword>
<feature type="transmembrane region" description="Helical" evidence="2">
    <location>
        <begin position="633"/>
        <end position="656"/>
    </location>
</feature>
<dbReference type="SMART" id="SM00194">
    <property type="entry name" value="PTPc"/>
    <property type="match status" value="1"/>
</dbReference>
<keyword evidence="7" id="KW-1185">Reference proteome</keyword>
<sequence>MVHQKLQLFELFFVTAIFLEFPKDKFVEPRSLEVSTVENDNSTIAPLTTTAQHKDVIVQQLISASPTVPTVPVSVTDNSSSVESSIEAQDFREKYSYSSGPKRNQSLYDELKSTSPLDQTSSPFETSLEFIKFENLAIGSNSEDTTSEESIESKFREDEKGFRNNASTEVRHVVDEGIFDGVAVKYSSMIIKTTEKPDPVIHEKENLNATKIPFIEMITTKKAKSIEINPQTDGNINTSIPITSEVWALAGMRNNEQGKDKNRNSSAVISNPNHNSTAKNLLDWSEITKMTAMKPENEDENASISKTTLVDYVGGIEDLSKSENKEDLLVSPSFARMASTHKPLVKDVRIELDNTHTEFAGTNKSFSPNSRLDVDEFSKTLDESEDSAIDLVDSLNKFQSKNKEENIQEEETNEMLPTTTSNENLSTDNTYIETSSMIDSEATTSSVDSFTEMAETGREDESDSALKMTTTENSIHTIEPFTERVVTTQYPETTTFVEITELETTRDIQTSPTKSISTRLASKTEFPKTYTNPFVDNESFSSTLIPRFITTKTTSTTEKEKPRYTEMMATVETTYADDKFKYGTLLPLATSADTIETVVEMQKTTIKTSTLSSESFNKESLDGEQSNDSRGHLGLISASISVVAIVIIAGIIYFIMKQRNKQKFSQRCRPVGLDAYSLDNVSVYNSVRRKANALRLSKRSYGNSAFEDPSLQSNVLDYQSLQNFIKNKITIHNEFKEIPQITVRIDEVPENCEDKNRYANIIPLPETRVILKRLGDDEKSEYINANYVKGPKDNNNYYIATQAPIENTVTDFWRMIWEQNSKVIIMATDLSENGVERCAEYIPASVVLDNSLTFGDFIVTLKSREVKEKYAISQLHLKNMESNTWREIIHLWYSWPESGCPTEPTSIINLLIDARNFLRTTLPEHLDENSNSDEKTSSGRENLSTLDKTKSLQRTQGPLTVHCSPGTGRTGTIIACDIILRMLDTPPKQIDIPQIVYSIRRGRANAVRTKDQYEFLYEIANVPLTVHCSPGTGRTGTIIACDIILRMLDTPPKQIDIPQIVYSIRRGRANAVRTKDQYEFLYEIANVYATKYISVTAET</sequence>
<dbReference type="GO" id="GO:0004725">
    <property type="term" value="F:protein tyrosine phosphatase activity"/>
    <property type="evidence" value="ECO:0007669"/>
    <property type="project" value="InterPro"/>
</dbReference>
<dbReference type="Gene3D" id="3.90.190.10">
    <property type="entry name" value="Protein tyrosine phosphatase superfamily"/>
    <property type="match status" value="2"/>
</dbReference>
<dbReference type="Proteomes" id="UP000183832">
    <property type="component" value="Unassembled WGS sequence"/>
</dbReference>
<organism evidence="6 7">
    <name type="scientific">Clunio marinus</name>
    <dbReference type="NCBI Taxonomy" id="568069"/>
    <lineage>
        <taxon>Eukaryota</taxon>
        <taxon>Metazoa</taxon>
        <taxon>Ecdysozoa</taxon>
        <taxon>Arthropoda</taxon>
        <taxon>Hexapoda</taxon>
        <taxon>Insecta</taxon>
        <taxon>Pterygota</taxon>
        <taxon>Neoptera</taxon>
        <taxon>Endopterygota</taxon>
        <taxon>Diptera</taxon>
        <taxon>Nematocera</taxon>
        <taxon>Chironomoidea</taxon>
        <taxon>Chironomidae</taxon>
        <taxon>Clunio</taxon>
    </lineage>
</organism>
<keyword evidence="2" id="KW-0472">Membrane</keyword>
<feature type="region of interest" description="Disordered" evidence="1">
    <location>
        <begin position="923"/>
        <end position="949"/>
    </location>
</feature>
<dbReference type="EMBL" id="CVRI01000074">
    <property type="protein sequence ID" value="CRL08050.1"/>
    <property type="molecule type" value="Genomic_DNA"/>
</dbReference>
<feature type="chain" id="PRO_5013312180" evidence="3">
    <location>
        <begin position="17"/>
        <end position="1099"/>
    </location>
</feature>
<gene>
    <name evidence="6" type="ORF">CLUMA_CG020874</name>
</gene>
<feature type="signal peptide" evidence="3">
    <location>
        <begin position="1"/>
        <end position="16"/>
    </location>
</feature>
<feature type="compositionally biased region" description="Polar residues" evidence="1">
    <location>
        <begin position="264"/>
        <end position="275"/>
    </location>
</feature>
<evidence type="ECO:0000259" key="5">
    <source>
        <dbReference type="PROSITE" id="PS50056"/>
    </source>
</evidence>
<evidence type="ECO:0000259" key="4">
    <source>
        <dbReference type="PROSITE" id="PS50055"/>
    </source>
</evidence>
<dbReference type="InterPro" id="IPR050348">
    <property type="entry name" value="Protein-Tyr_Phosphatase"/>
</dbReference>
<accession>A0A1J1J7W7</accession>
<evidence type="ECO:0000256" key="3">
    <source>
        <dbReference type="SAM" id="SignalP"/>
    </source>
</evidence>
<dbReference type="PROSITE" id="PS50056">
    <property type="entry name" value="TYR_PHOSPHATASE_2"/>
    <property type="match status" value="2"/>
</dbReference>
<proteinExistence type="predicted"/>
<dbReference type="InterPro" id="IPR016130">
    <property type="entry name" value="Tyr_Pase_AS"/>
</dbReference>
<evidence type="ECO:0000256" key="2">
    <source>
        <dbReference type="SAM" id="Phobius"/>
    </source>
</evidence>
<keyword evidence="3" id="KW-0732">Signal</keyword>
<dbReference type="GO" id="GO:0048666">
    <property type="term" value="P:neuron development"/>
    <property type="evidence" value="ECO:0007669"/>
    <property type="project" value="UniProtKB-ARBA"/>
</dbReference>
<dbReference type="SMART" id="SM00404">
    <property type="entry name" value="PTPc_motif"/>
    <property type="match status" value="2"/>
</dbReference>
<feature type="domain" description="Tyrosine specific protein phosphatases" evidence="5">
    <location>
        <begin position="1023"/>
        <end position="1079"/>
    </location>
</feature>
<protein>
    <submittedName>
        <fullName evidence="6">CLUMA_CG020874, isoform A</fullName>
    </submittedName>
</protein>
<dbReference type="GO" id="GO:0009653">
    <property type="term" value="P:anatomical structure morphogenesis"/>
    <property type="evidence" value="ECO:0007669"/>
    <property type="project" value="UniProtKB-ARBA"/>
</dbReference>
<dbReference type="PRINTS" id="PR00700">
    <property type="entry name" value="PRTYPHPHTASE"/>
</dbReference>
<feature type="domain" description="Tyrosine-protein phosphatase" evidence="4">
    <location>
        <begin position="754"/>
        <end position="1019"/>
    </location>
</feature>
<name>A0A1J1J7W7_9DIPT</name>
<dbReference type="SUPFAM" id="SSF52799">
    <property type="entry name" value="(Phosphotyrosine protein) phosphatases II"/>
    <property type="match status" value="2"/>
</dbReference>
<dbReference type="CDD" id="cd00047">
    <property type="entry name" value="PTPc"/>
    <property type="match status" value="1"/>
</dbReference>
<feature type="compositionally biased region" description="Basic and acidic residues" evidence="1">
    <location>
        <begin position="923"/>
        <end position="938"/>
    </location>
</feature>
<dbReference type="STRING" id="568069.A0A1J1J7W7"/>
<evidence type="ECO:0000256" key="1">
    <source>
        <dbReference type="SAM" id="MobiDB-lite"/>
    </source>
</evidence>
<dbReference type="Pfam" id="PF00102">
    <property type="entry name" value="Y_phosphatase"/>
    <property type="match status" value="2"/>
</dbReference>
<dbReference type="PANTHER" id="PTHR19134:SF544">
    <property type="entry name" value="IP14232P"/>
    <property type="match status" value="1"/>
</dbReference>
<keyword evidence="2" id="KW-1133">Transmembrane helix</keyword>
<dbReference type="PROSITE" id="PS00383">
    <property type="entry name" value="TYR_PHOSPHATASE_1"/>
    <property type="match status" value="2"/>
</dbReference>
<dbReference type="InterPro" id="IPR029021">
    <property type="entry name" value="Prot-tyrosine_phosphatase-like"/>
</dbReference>
<feature type="compositionally biased region" description="Polar residues" evidence="1">
    <location>
        <begin position="415"/>
        <end position="426"/>
    </location>
</feature>